<evidence type="ECO:0000259" key="8">
    <source>
        <dbReference type="PROSITE" id="PS50893"/>
    </source>
</evidence>
<reference evidence="9 10" key="1">
    <citation type="submission" date="2018-08" db="EMBL/GenBank/DDBJ databases">
        <title>A genome reference for cultivated species of the human gut microbiota.</title>
        <authorList>
            <person name="Zou Y."/>
            <person name="Xue W."/>
            <person name="Luo G."/>
        </authorList>
    </citation>
    <scope>NUCLEOTIDE SEQUENCE [LARGE SCALE GENOMIC DNA]</scope>
    <source>
        <strain evidence="9 10">TM09-12</strain>
    </source>
</reference>
<evidence type="ECO:0000256" key="4">
    <source>
        <dbReference type="ARBA" id="ARBA00022840"/>
    </source>
</evidence>
<dbReference type="InterPro" id="IPR027417">
    <property type="entry name" value="P-loop_NTPase"/>
</dbReference>
<dbReference type="InterPro" id="IPR039421">
    <property type="entry name" value="Type_1_exporter"/>
</dbReference>
<evidence type="ECO:0000256" key="7">
    <source>
        <dbReference type="SAM" id="Phobius"/>
    </source>
</evidence>
<dbReference type="SUPFAM" id="SSF52540">
    <property type="entry name" value="P-loop containing nucleoside triphosphate hydrolases"/>
    <property type="match status" value="1"/>
</dbReference>
<keyword evidence="4 9" id="KW-0067">ATP-binding</keyword>
<comment type="caution">
    <text evidence="9">The sequence shown here is derived from an EMBL/GenBank/DDBJ whole genome shotgun (WGS) entry which is preliminary data.</text>
</comment>
<dbReference type="Gene3D" id="3.40.50.300">
    <property type="entry name" value="P-loop containing nucleotide triphosphate hydrolases"/>
    <property type="match status" value="1"/>
</dbReference>
<feature type="domain" description="ABC transporter" evidence="8">
    <location>
        <begin position="350"/>
        <end position="589"/>
    </location>
</feature>
<feature type="transmembrane region" description="Helical" evidence="7">
    <location>
        <begin position="165"/>
        <end position="183"/>
    </location>
</feature>
<dbReference type="InterPro" id="IPR003593">
    <property type="entry name" value="AAA+_ATPase"/>
</dbReference>
<dbReference type="PROSITE" id="PS00211">
    <property type="entry name" value="ABC_TRANSPORTER_1"/>
    <property type="match status" value="1"/>
</dbReference>
<feature type="transmembrane region" description="Helical" evidence="7">
    <location>
        <begin position="62"/>
        <end position="84"/>
    </location>
</feature>
<organism evidence="9 10">
    <name type="scientific">Hungatella hathewayi</name>
    <dbReference type="NCBI Taxonomy" id="154046"/>
    <lineage>
        <taxon>Bacteria</taxon>
        <taxon>Bacillati</taxon>
        <taxon>Bacillota</taxon>
        <taxon>Clostridia</taxon>
        <taxon>Lachnospirales</taxon>
        <taxon>Lachnospiraceae</taxon>
        <taxon>Hungatella</taxon>
    </lineage>
</organism>
<keyword evidence="2 7" id="KW-0812">Transmembrane</keyword>
<dbReference type="PANTHER" id="PTHR24221">
    <property type="entry name" value="ATP-BINDING CASSETTE SUB-FAMILY B"/>
    <property type="match status" value="1"/>
</dbReference>
<sequence>MKRKKKSRGNLLYLLKEAWRSKRILYLYFVLNIVFTLILSAAAILTPRYLIAELTGEARVKAVITIAAVFFVATAAAGTISAVVKAGYEMDISRFRYSFISRMKEKIMRVRYEKLEDPKYLNEFWRVTSATSDIEFGVQGILTQLFVLSANGVSAVFYLSVLGKLNFLIVLLLIADIYIVYLLREKASKYEVEISRKASPFGRRQRYLTNVMGNLAYGKDLRIYGLSNILLEKLMLNHKSRRKIDVDIQKHHYGADLAESILSCVRDIIIYSYLICSVLEGRISIADFTMCFMAAATLTVTLEKVFEDMAFVKGDLFRIDEMRTFLDLPNEDEGGPKETVPVPQADHYEITFRHVSFHYPGTDENVYTDFSFTIKAGKKLAIVGINGAGKTTLVKLVTRLYDPTEGEILLNGTDIRRFALQDYRNLLAAVFQDINLFAMTFQENITCEEDGADGERLLAAIEEAGLSAFYEQHGKNPDLPLTKYLYHDGVDVSGGEKQKIGIARALYKNGKILIFDEPTAALDAHAEYTLYHELAEISKGRTLLFISHRLASTRFCDEIALIDGGRVAELGTHEELLEKKGKYYQMFMAQKKYYEEGEATHEA</sequence>
<name>A0A374P9U2_9FIRM</name>
<dbReference type="PROSITE" id="PS50893">
    <property type="entry name" value="ABC_TRANSPORTER_2"/>
    <property type="match status" value="1"/>
</dbReference>
<evidence type="ECO:0000256" key="2">
    <source>
        <dbReference type="ARBA" id="ARBA00022692"/>
    </source>
</evidence>
<gene>
    <name evidence="9" type="ORF">DXD79_12615</name>
</gene>
<dbReference type="SMART" id="SM00382">
    <property type="entry name" value="AAA"/>
    <property type="match status" value="1"/>
</dbReference>
<evidence type="ECO:0000256" key="5">
    <source>
        <dbReference type="ARBA" id="ARBA00022989"/>
    </source>
</evidence>
<dbReference type="EMBL" id="QSON01000005">
    <property type="protein sequence ID" value="RGJ04758.1"/>
    <property type="molecule type" value="Genomic_DNA"/>
</dbReference>
<dbReference type="InterPro" id="IPR017871">
    <property type="entry name" value="ABC_transporter-like_CS"/>
</dbReference>
<evidence type="ECO:0000256" key="1">
    <source>
        <dbReference type="ARBA" id="ARBA00004651"/>
    </source>
</evidence>
<keyword evidence="3" id="KW-0547">Nucleotide-binding</keyword>
<dbReference type="GO" id="GO:0034040">
    <property type="term" value="F:ATPase-coupled lipid transmembrane transporter activity"/>
    <property type="evidence" value="ECO:0007669"/>
    <property type="project" value="TreeGrafter"/>
</dbReference>
<proteinExistence type="predicted"/>
<dbReference type="InterPro" id="IPR036640">
    <property type="entry name" value="ABC1_TM_sf"/>
</dbReference>
<dbReference type="AlphaFoldDB" id="A0A374P9U2"/>
<dbReference type="GO" id="GO:0016887">
    <property type="term" value="F:ATP hydrolysis activity"/>
    <property type="evidence" value="ECO:0007669"/>
    <property type="project" value="InterPro"/>
</dbReference>
<keyword evidence="6 7" id="KW-0472">Membrane</keyword>
<evidence type="ECO:0000256" key="3">
    <source>
        <dbReference type="ARBA" id="ARBA00022741"/>
    </source>
</evidence>
<accession>A0A374P9U2</accession>
<dbReference type="SUPFAM" id="SSF90123">
    <property type="entry name" value="ABC transporter transmembrane region"/>
    <property type="match status" value="1"/>
</dbReference>
<protein>
    <submittedName>
        <fullName evidence="9">ABC transporter ATP-binding protein</fullName>
    </submittedName>
</protein>
<dbReference type="Proteomes" id="UP000263014">
    <property type="component" value="Unassembled WGS sequence"/>
</dbReference>
<keyword evidence="5 7" id="KW-1133">Transmembrane helix</keyword>
<dbReference type="PANTHER" id="PTHR24221:SF646">
    <property type="entry name" value="HAEMOLYSIN SECRETION ATP-BINDING PROTEIN"/>
    <property type="match status" value="1"/>
</dbReference>
<evidence type="ECO:0000313" key="9">
    <source>
        <dbReference type="EMBL" id="RGJ04758.1"/>
    </source>
</evidence>
<evidence type="ECO:0000256" key="6">
    <source>
        <dbReference type="ARBA" id="ARBA00023136"/>
    </source>
</evidence>
<dbReference type="RefSeq" id="WP_118033155.1">
    <property type="nucleotide sequence ID" value="NZ_QSON01000005.1"/>
</dbReference>
<feature type="transmembrane region" description="Helical" evidence="7">
    <location>
        <begin position="25"/>
        <end position="50"/>
    </location>
</feature>
<dbReference type="Pfam" id="PF00005">
    <property type="entry name" value="ABC_tran"/>
    <property type="match status" value="1"/>
</dbReference>
<evidence type="ECO:0000313" key="10">
    <source>
        <dbReference type="Proteomes" id="UP000263014"/>
    </source>
</evidence>
<comment type="subcellular location">
    <subcellularLocation>
        <location evidence="1">Cell membrane</location>
        <topology evidence="1">Multi-pass membrane protein</topology>
    </subcellularLocation>
</comment>
<dbReference type="Gene3D" id="1.20.1560.10">
    <property type="entry name" value="ABC transporter type 1, transmembrane domain"/>
    <property type="match status" value="1"/>
</dbReference>
<dbReference type="GO" id="GO:0005524">
    <property type="term" value="F:ATP binding"/>
    <property type="evidence" value="ECO:0007669"/>
    <property type="project" value="UniProtKB-KW"/>
</dbReference>
<dbReference type="GO" id="GO:0005886">
    <property type="term" value="C:plasma membrane"/>
    <property type="evidence" value="ECO:0007669"/>
    <property type="project" value="UniProtKB-SubCell"/>
</dbReference>
<dbReference type="InterPro" id="IPR003439">
    <property type="entry name" value="ABC_transporter-like_ATP-bd"/>
</dbReference>